<feature type="DNA-binding region" description="H-T-H motif" evidence="2">
    <location>
        <begin position="28"/>
        <end position="47"/>
    </location>
</feature>
<dbReference type="EMBL" id="BAAAYR010000004">
    <property type="protein sequence ID" value="GAA3574509.1"/>
    <property type="molecule type" value="Genomic_DNA"/>
</dbReference>
<evidence type="ECO:0000313" key="4">
    <source>
        <dbReference type="EMBL" id="GAA3574509.1"/>
    </source>
</evidence>
<dbReference type="RefSeq" id="WP_204910141.1">
    <property type="nucleotide sequence ID" value="NZ_BAAAYR010000004.1"/>
</dbReference>
<proteinExistence type="predicted"/>
<feature type="domain" description="HTH tetR-type" evidence="3">
    <location>
        <begin position="5"/>
        <end position="65"/>
    </location>
</feature>
<organism evidence="4 5">
    <name type="scientific">Microlunatus spumicola</name>
    <dbReference type="NCBI Taxonomy" id="81499"/>
    <lineage>
        <taxon>Bacteria</taxon>
        <taxon>Bacillati</taxon>
        <taxon>Actinomycetota</taxon>
        <taxon>Actinomycetes</taxon>
        <taxon>Propionibacteriales</taxon>
        <taxon>Propionibacteriaceae</taxon>
        <taxon>Microlunatus</taxon>
    </lineage>
</organism>
<keyword evidence="5" id="KW-1185">Reference proteome</keyword>
<protein>
    <submittedName>
        <fullName evidence="4">TetR/AcrR family transcriptional regulator</fullName>
    </submittedName>
</protein>
<sequence length="190" mass="19966">MVANPERAARLADAGLEVLAASGTRGLTHRAVDRAAGEPAGTTSNYFRTRAALLGALADRVFERLQPVATPPGQAPPPPDVDAYVAAVTDVVARVVAQPALWLALVELRLEATRSPELGPRLHRTLSRGFADDLAHHRAAGLPGGDLSVRLLHHAVDGLLLDLLTPSIGARTDTDAVVRALVERLSGPAR</sequence>
<gene>
    <name evidence="4" type="ORF">GCM10022197_34430</name>
</gene>
<evidence type="ECO:0000256" key="1">
    <source>
        <dbReference type="ARBA" id="ARBA00023125"/>
    </source>
</evidence>
<name>A0ABP6Y2X1_9ACTN</name>
<dbReference type="InterPro" id="IPR001647">
    <property type="entry name" value="HTH_TetR"/>
</dbReference>
<dbReference type="Proteomes" id="UP001500767">
    <property type="component" value="Unassembled WGS sequence"/>
</dbReference>
<dbReference type="SUPFAM" id="SSF46689">
    <property type="entry name" value="Homeodomain-like"/>
    <property type="match status" value="1"/>
</dbReference>
<reference evidence="5" key="1">
    <citation type="journal article" date="2019" name="Int. J. Syst. Evol. Microbiol.">
        <title>The Global Catalogue of Microorganisms (GCM) 10K type strain sequencing project: providing services to taxonomists for standard genome sequencing and annotation.</title>
        <authorList>
            <consortium name="The Broad Institute Genomics Platform"/>
            <consortium name="The Broad Institute Genome Sequencing Center for Infectious Disease"/>
            <person name="Wu L."/>
            <person name="Ma J."/>
        </authorList>
    </citation>
    <scope>NUCLEOTIDE SEQUENCE [LARGE SCALE GENOMIC DNA]</scope>
    <source>
        <strain evidence="5">JCM 16540</strain>
    </source>
</reference>
<dbReference type="InterPro" id="IPR009057">
    <property type="entry name" value="Homeodomain-like_sf"/>
</dbReference>
<dbReference type="InterPro" id="IPR041583">
    <property type="entry name" value="TetR_C_31"/>
</dbReference>
<keyword evidence="1 2" id="KW-0238">DNA-binding</keyword>
<comment type="caution">
    <text evidence="4">The sequence shown here is derived from an EMBL/GenBank/DDBJ whole genome shotgun (WGS) entry which is preliminary data.</text>
</comment>
<evidence type="ECO:0000256" key="2">
    <source>
        <dbReference type="PROSITE-ProRule" id="PRU00335"/>
    </source>
</evidence>
<dbReference type="Pfam" id="PF17940">
    <property type="entry name" value="TetR_C_31"/>
    <property type="match status" value="1"/>
</dbReference>
<evidence type="ECO:0000313" key="5">
    <source>
        <dbReference type="Proteomes" id="UP001500767"/>
    </source>
</evidence>
<dbReference type="PROSITE" id="PS50977">
    <property type="entry name" value="HTH_TETR_2"/>
    <property type="match status" value="1"/>
</dbReference>
<accession>A0ABP6Y2X1</accession>
<evidence type="ECO:0000259" key="3">
    <source>
        <dbReference type="PROSITE" id="PS50977"/>
    </source>
</evidence>
<dbReference type="Gene3D" id="1.10.357.10">
    <property type="entry name" value="Tetracycline Repressor, domain 2"/>
    <property type="match status" value="1"/>
</dbReference>